<evidence type="ECO:0000313" key="3">
    <source>
        <dbReference type="Proteomes" id="UP001159405"/>
    </source>
</evidence>
<dbReference type="EMBL" id="CALNXK010000266">
    <property type="protein sequence ID" value="CAH3179941.1"/>
    <property type="molecule type" value="Genomic_DNA"/>
</dbReference>
<accession>A0ABN8RL35</accession>
<gene>
    <name evidence="2" type="ORF">PLOB_00022567</name>
</gene>
<name>A0ABN8RL35_9CNID</name>
<dbReference type="InterPro" id="IPR013087">
    <property type="entry name" value="Znf_C2H2_type"/>
</dbReference>
<feature type="domain" description="C2H2-type" evidence="1">
    <location>
        <begin position="161"/>
        <end position="185"/>
    </location>
</feature>
<organism evidence="2 3">
    <name type="scientific">Porites lobata</name>
    <dbReference type="NCBI Taxonomy" id="104759"/>
    <lineage>
        <taxon>Eukaryota</taxon>
        <taxon>Metazoa</taxon>
        <taxon>Cnidaria</taxon>
        <taxon>Anthozoa</taxon>
        <taxon>Hexacorallia</taxon>
        <taxon>Scleractinia</taxon>
        <taxon>Fungiina</taxon>
        <taxon>Poritidae</taxon>
        <taxon>Porites</taxon>
    </lineage>
</organism>
<comment type="caution">
    <text evidence="2">The sequence shown here is derived from an EMBL/GenBank/DDBJ whole genome shotgun (WGS) entry which is preliminary data.</text>
</comment>
<dbReference type="PROSITE" id="PS00028">
    <property type="entry name" value="ZINC_FINGER_C2H2_1"/>
    <property type="match status" value="1"/>
</dbReference>
<sequence length="376" mass="42974">MGIDVCRYDYSQPQCSKDVCDRILCPMKSRIRRFCDEGHDIFTAADMKRALSERPVIGTIACVCAVDETTKTLEVKKMVGFKRLHNFQFEEKGIRVWRSYGKGPGEEFPFDQLVSQSQESTALLFISFSFDFKDTRVYRCQKPLSESSDDYRDNQLYLCECWEPGCVKRFPIFSELESHLNVGDHIIKQARKDSKTLYDKLRRNWVERFITAVNITEDMPSTSSHDPRPSDPAVCMGWALAKPSAGPSKFTDKVKKYLTAKFNFGEQTGRKADPLQVSNDMRKAKMRKTIGCLLEKNGCPKARCKVSFLASQQQKGRQQGSAEIELDQGDLLQEDEQNLVAKIAEELRPQHPLSYDAVNLCFCAKEDQLSQFNVQC</sequence>
<dbReference type="PANTHER" id="PTHR33845:SF1">
    <property type="entry name" value="C2H2-TYPE DOMAIN-CONTAINING PROTEIN"/>
    <property type="match status" value="1"/>
</dbReference>
<reference evidence="2 3" key="1">
    <citation type="submission" date="2022-05" db="EMBL/GenBank/DDBJ databases">
        <authorList>
            <consortium name="Genoscope - CEA"/>
            <person name="William W."/>
        </authorList>
    </citation>
    <scope>NUCLEOTIDE SEQUENCE [LARGE SCALE GENOMIC DNA]</scope>
</reference>
<evidence type="ECO:0000313" key="2">
    <source>
        <dbReference type="EMBL" id="CAH3179941.1"/>
    </source>
</evidence>
<dbReference type="Proteomes" id="UP001159405">
    <property type="component" value="Unassembled WGS sequence"/>
</dbReference>
<proteinExistence type="predicted"/>
<protein>
    <recommendedName>
        <fullName evidence="1">C2H2-type domain-containing protein</fullName>
    </recommendedName>
</protein>
<keyword evidence="3" id="KW-1185">Reference proteome</keyword>
<dbReference type="PANTHER" id="PTHR33845">
    <property type="entry name" value="C2H2-TYPE DOMAIN-CONTAINING PROTEIN"/>
    <property type="match status" value="1"/>
</dbReference>
<evidence type="ECO:0000259" key="1">
    <source>
        <dbReference type="PROSITE" id="PS00028"/>
    </source>
</evidence>